<evidence type="ECO:0000313" key="2">
    <source>
        <dbReference type="EMBL" id="RBP51492.1"/>
    </source>
</evidence>
<proteinExistence type="predicted"/>
<feature type="transmembrane region" description="Helical" evidence="1">
    <location>
        <begin position="214"/>
        <end position="230"/>
    </location>
</feature>
<dbReference type="RefSeq" id="WP_113954256.1">
    <property type="nucleotide sequence ID" value="NZ_QNRT01000002.1"/>
</dbReference>
<keyword evidence="1" id="KW-1133">Transmembrane helix</keyword>
<feature type="transmembrane region" description="Helical" evidence="1">
    <location>
        <begin position="312"/>
        <end position="334"/>
    </location>
</feature>
<feature type="transmembrane region" description="Helical" evidence="1">
    <location>
        <begin position="166"/>
        <end position="184"/>
    </location>
</feature>
<dbReference type="InParanoid" id="A0A395JL47"/>
<evidence type="ECO:0000313" key="3">
    <source>
        <dbReference type="Proteomes" id="UP000253083"/>
    </source>
</evidence>
<name>A0A395JL47_9GAMM</name>
<feature type="transmembrane region" description="Helical" evidence="1">
    <location>
        <begin position="142"/>
        <end position="160"/>
    </location>
</feature>
<keyword evidence="3" id="KW-1185">Reference proteome</keyword>
<organism evidence="2 3">
    <name type="scientific">Arenicella xantha</name>
    <dbReference type="NCBI Taxonomy" id="644221"/>
    <lineage>
        <taxon>Bacteria</taxon>
        <taxon>Pseudomonadati</taxon>
        <taxon>Pseudomonadota</taxon>
        <taxon>Gammaproteobacteria</taxon>
        <taxon>Arenicellales</taxon>
        <taxon>Arenicellaceae</taxon>
        <taxon>Arenicella</taxon>
    </lineage>
</organism>
<dbReference type="EMBL" id="QNRT01000002">
    <property type="protein sequence ID" value="RBP51492.1"/>
    <property type="molecule type" value="Genomic_DNA"/>
</dbReference>
<dbReference type="Proteomes" id="UP000253083">
    <property type="component" value="Unassembled WGS sequence"/>
</dbReference>
<gene>
    <name evidence="2" type="ORF">DFR28_102922</name>
</gene>
<feature type="transmembrane region" description="Helical" evidence="1">
    <location>
        <begin position="382"/>
        <end position="401"/>
    </location>
</feature>
<feature type="transmembrane region" description="Helical" evidence="1">
    <location>
        <begin position="410"/>
        <end position="429"/>
    </location>
</feature>
<evidence type="ECO:0008006" key="4">
    <source>
        <dbReference type="Google" id="ProtNLM"/>
    </source>
</evidence>
<feature type="transmembrane region" description="Helical" evidence="1">
    <location>
        <begin position="25"/>
        <end position="47"/>
    </location>
</feature>
<feature type="transmembrane region" description="Helical" evidence="1">
    <location>
        <begin position="191"/>
        <end position="208"/>
    </location>
</feature>
<sequence length="794" mass="88547">MKKNTLPLGCPQGAIYKTLISDSWLLFWLLFLAINILVWLPVFWSVFPTIGLGHDSQIYAPTINGALREGNTLSHLMPKILSAREDIYSYPYFGVLYPFYLTLGLDGDFSYLTNLKLDFASVVFHLVVACLSFSLLIKRMGVSSVVAILFGVFYGYSLHLKMWSSWIWALSGYTWIPFCLLGLWEIVNLKNRLLGFIYLLIGFGFIALGTALPLVYAVVLSAFFFLFCFLKARPNFSESVKIFAVTIAGGFVSLLIGASHLLPTLSESPNYIRWYSGGYTTGSLKPPYEGTLDSVLSFDLHGLSQFIAPTEWFGIGHLYLGVSVIALFIYGVALNWRKIHLYPLLFGALYFLFDAFGDATFVHRISYQLPLLNSIRYPLANTYVTTTIILIVAALACSELLRHQADRSKSIGVLVISVATLVGTCYQLSVANDFRHSSSGLPVWVFGLPALASILAILLCRSRYSSMMLVILLIAYLPQNSMIMHPKVPKERDLYLSCAVFVDLQEDLYAARARLGSHARLAIDPRVNSKTRESACLSKQVFLHPHLQSVAMSAGWDVMRMYHTPRPYYEHTLFKRLTISAAFKNHTRLLNAGVSHVLRATKLDEGSEYLDFYTYSGHVGELHLYEIADYHLGFANLGCISRQEDGRVMFVSKGGARDIFPPNAAKKLTPGLLCDHADLVDKSISLVSRYGSTEIYQIEQSSAGLFVSDQVFSEHWVGYLNGVKVEPLLVDGYRLAFNIPAGTYTLKYTFMPSIFRLGVWLTGLGVLVLLISVLFFLCGLFGSGRAQSDKSASV</sequence>
<feature type="transmembrane region" description="Helical" evidence="1">
    <location>
        <begin position="441"/>
        <end position="460"/>
    </location>
</feature>
<feature type="transmembrane region" description="Helical" evidence="1">
    <location>
        <begin position="117"/>
        <end position="137"/>
    </location>
</feature>
<keyword evidence="1" id="KW-0472">Membrane</keyword>
<comment type="caution">
    <text evidence="2">The sequence shown here is derived from an EMBL/GenBank/DDBJ whole genome shotgun (WGS) entry which is preliminary data.</text>
</comment>
<evidence type="ECO:0000256" key="1">
    <source>
        <dbReference type="SAM" id="Phobius"/>
    </source>
</evidence>
<feature type="transmembrane region" description="Helical" evidence="1">
    <location>
        <begin position="467"/>
        <end position="484"/>
    </location>
</feature>
<feature type="transmembrane region" description="Helical" evidence="1">
    <location>
        <begin position="87"/>
        <end position="105"/>
    </location>
</feature>
<keyword evidence="1" id="KW-0812">Transmembrane</keyword>
<dbReference type="AlphaFoldDB" id="A0A395JL47"/>
<accession>A0A395JL47</accession>
<reference evidence="2 3" key="1">
    <citation type="submission" date="2018-06" db="EMBL/GenBank/DDBJ databases">
        <title>Genomic Encyclopedia of Type Strains, Phase IV (KMG-IV): sequencing the most valuable type-strain genomes for metagenomic binning, comparative biology and taxonomic classification.</title>
        <authorList>
            <person name="Goeker M."/>
        </authorList>
    </citation>
    <scope>NUCLEOTIDE SEQUENCE [LARGE SCALE GENOMIC DNA]</scope>
    <source>
        <strain evidence="2 3">DSM 24032</strain>
    </source>
</reference>
<feature type="transmembrane region" description="Helical" evidence="1">
    <location>
        <begin position="242"/>
        <end position="262"/>
    </location>
</feature>
<feature type="transmembrane region" description="Helical" evidence="1">
    <location>
        <begin position="341"/>
        <end position="362"/>
    </location>
</feature>
<feature type="transmembrane region" description="Helical" evidence="1">
    <location>
        <begin position="757"/>
        <end position="781"/>
    </location>
</feature>
<protein>
    <recommendedName>
        <fullName evidence="4">Membrane protein YfhO</fullName>
    </recommendedName>
</protein>